<proteinExistence type="predicted"/>
<protein>
    <recommendedName>
        <fullName evidence="3">FxLD family lantipeptide</fullName>
    </recommendedName>
</protein>
<organism evidence="1 2">
    <name type="scientific">Murinocardiopsis flavida</name>
    <dbReference type="NCBI Taxonomy" id="645275"/>
    <lineage>
        <taxon>Bacteria</taxon>
        <taxon>Bacillati</taxon>
        <taxon>Actinomycetota</taxon>
        <taxon>Actinomycetes</taxon>
        <taxon>Streptosporangiales</taxon>
        <taxon>Nocardiopsidaceae</taxon>
        <taxon>Murinocardiopsis</taxon>
    </lineage>
</organism>
<sequence length="50" mass="5156">MSEDLLEDEFSLDLRVGHAAVSTSSAAVTNNGGCETSRTSLCTDTLSGCC</sequence>
<dbReference type="RefSeq" id="WP_170134402.1">
    <property type="nucleotide sequence ID" value="NZ_PYGA01000041.1"/>
</dbReference>
<dbReference type="Proteomes" id="UP000240542">
    <property type="component" value="Unassembled WGS sequence"/>
</dbReference>
<dbReference type="EMBL" id="PYGA01000041">
    <property type="protein sequence ID" value="PSK83064.1"/>
    <property type="molecule type" value="Genomic_DNA"/>
</dbReference>
<keyword evidence="2" id="KW-1185">Reference proteome</keyword>
<gene>
    <name evidence="1" type="ORF">CLV63_14130</name>
</gene>
<dbReference type="AlphaFoldDB" id="A0A2P8CDM1"/>
<evidence type="ECO:0000313" key="1">
    <source>
        <dbReference type="EMBL" id="PSK83064.1"/>
    </source>
</evidence>
<reference evidence="1 2" key="1">
    <citation type="submission" date="2018-03" db="EMBL/GenBank/DDBJ databases">
        <title>Genomic Encyclopedia of Archaeal and Bacterial Type Strains, Phase II (KMG-II): from individual species to whole genera.</title>
        <authorList>
            <person name="Goeker M."/>
        </authorList>
    </citation>
    <scope>NUCLEOTIDE SEQUENCE [LARGE SCALE GENOMIC DNA]</scope>
    <source>
        <strain evidence="1 2">DSM 45312</strain>
    </source>
</reference>
<evidence type="ECO:0008006" key="3">
    <source>
        <dbReference type="Google" id="ProtNLM"/>
    </source>
</evidence>
<comment type="caution">
    <text evidence="1">The sequence shown here is derived from an EMBL/GenBank/DDBJ whole genome shotgun (WGS) entry which is preliminary data.</text>
</comment>
<accession>A0A2P8CDM1</accession>
<name>A0A2P8CDM1_9ACTN</name>
<evidence type="ECO:0000313" key="2">
    <source>
        <dbReference type="Proteomes" id="UP000240542"/>
    </source>
</evidence>